<reference evidence="1" key="1">
    <citation type="submission" date="2021-01" db="EMBL/GenBank/DDBJ databases">
        <authorList>
            <consortium name="Genoscope - CEA"/>
            <person name="William W."/>
        </authorList>
    </citation>
    <scope>NUCLEOTIDE SEQUENCE</scope>
</reference>
<keyword evidence="2" id="KW-1185">Reference proteome</keyword>
<gene>
    <name evidence="1" type="ORF">PSON_ATCC_30995.1.T0810146</name>
</gene>
<accession>A0A8S1PLX2</accession>
<name>A0A8S1PLX2_9CILI</name>
<proteinExistence type="predicted"/>
<dbReference type="OrthoDB" id="295708at2759"/>
<organism evidence="1 2">
    <name type="scientific">Paramecium sonneborni</name>
    <dbReference type="NCBI Taxonomy" id="65129"/>
    <lineage>
        <taxon>Eukaryota</taxon>
        <taxon>Sar</taxon>
        <taxon>Alveolata</taxon>
        <taxon>Ciliophora</taxon>
        <taxon>Intramacronucleata</taxon>
        <taxon>Oligohymenophorea</taxon>
        <taxon>Peniculida</taxon>
        <taxon>Parameciidae</taxon>
        <taxon>Paramecium</taxon>
    </lineage>
</organism>
<comment type="caution">
    <text evidence="1">The sequence shown here is derived from an EMBL/GenBank/DDBJ whole genome shotgun (WGS) entry which is preliminary data.</text>
</comment>
<evidence type="ECO:0000313" key="1">
    <source>
        <dbReference type="EMBL" id="CAD8104042.1"/>
    </source>
</evidence>
<dbReference type="Proteomes" id="UP000692954">
    <property type="component" value="Unassembled WGS sequence"/>
</dbReference>
<protein>
    <submittedName>
        <fullName evidence="1">Uncharacterized protein</fullName>
    </submittedName>
</protein>
<dbReference type="AlphaFoldDB" id="A0A8S1PLX2"/>
<sequence>MKRSYNIDITNDPLYEQLQNKQTTRRNQKQADKRIKTQPSVDMERIYDALNFQEDLQLPSTATNNSLLKYIKKQEYEVQLVKNKRRQTSVSRENSVWLGDLQESAPKTEEIPEVQGFLDGRTRELMIRTSHENKKRISNIMLRLEDNQKELVSRHKSYVNELRFSSFNKEIQNQELEHYITLGQIDNPNLNIKLINQKILQSGRNSSYQTQRQPFKQLNLQQVKEKIILDMLRKDVNCQSDPLRMQFFNLYRIIMQNRTIKSRKEKEVMDLVNKSDSQRKETIYEKRQLWNLNRMRFTFKEKESHRSLLNKSLDDRMNKNQIQKRNFKKFLEYLKSSQIFLNQNMKESLARLRQKLLDHQILQINDLRAFERNPLHKLLMQYLKL</sequence>
<dbReference type="EMBL" id="CAJJDN010000081">
    <property type="protein sequence ID" value="CAD8104042.1"/>
    <property type="molecule type" value="Genomic_DNA"/>
</dbReference>
<evidence type="ECO:0000313" key="2">
    <source>
        <dbReference type="Proteomes" id="UP000692954"/>
    </source>
</evidence>